<sequence length="332" mass="38199">MNIIRENKDLACFYTTKHSWRGKYKRVFSVGTHAITTYNPNTLEVTNQWPYGDICSISPVGKGQGTEFNLTFRKGSGKKSETLKFSTEHRTELLTEALRFRTDFSEGKITGRRYNCYKHHWSDTRKPVILEVTPGGFDQINPATNKVLCSYDYRNIEGFVDLSDYQGGFCILYGGFSRLHLFASEQREEIIKSAIDHAGNYIGISLRIRKEPLEFEQYLNLRFGKYSTDESITSLAEFIVQKISPRHSEPIKRVLALTETCLVERDPATYNIATLKPLGEVFALVCDSENPQLFTIEFIKGQIRKYSSTERYFEILVYARQSPPSVRKNKDL</sequence>
<gene>
    <name evidence="3 4" type="primary">LOC115942194</name>
</gene>
<protein>
    <submittedName>
        <fullName evidence="3 4">DnaJ homolog subfamily C member 13-like</fullName>
    </submittedName>
</protein>
<dbReference type="GO" id="GO:0006898">
    <property type="term" value="P:receptor-mediated endocytosis"/>
    <property type="evidence" value="ECO:0007669"/>
    <property type="project" value="TreeGrafter"/>
</dbReference>
<dbReference type="GO" id="GO:2000641">
    <property type="term" value="P:regulation of early endosome to late endosome transport"/>
    <property type="evidence" value="ECO:0007669"/>
    <property type="project" value="InterPro"/>
</dbReference>
<reference evidence="3 4" key="1">
    <citation type="submission" date="2025-04" db="UniProtKB">
        <authorList>
            <consortium name="RefSeq"/>
        </authorList>
    </citation>
    <scope>IDENTIFICATION</scope>
    <source>
        <tissue evidence="3 4">Liver</tissue>
    </source>
</reference>
<evidence type="ECO:0000259" key="1">
    <source>
        <dbReference type="Pfam" id="PF19432"/>
    </source>
</evidence>
<organism evidence="2 4">
    <name type="scientific">Leptonychotes weddellii</name>
    <name type="common">Weddell seal</name>
    <name type="synonym">Otaria weddellii</name>
    <dbReference type="NCBI Taxonomy" id="9713"/>
    <lineage>
        <taxon>Eukaryota</taxon>
        <taxon>Metazoa</taxon>
        <taxon>Chordata</taxon>
        <taxon>Craniata</taxon>
        <taxon>Vertebrata</taxon>
        <taxon>Euteleostomi</taxon>
        <taxon>Mammalia</taxon>
        <taxon>Eutheria</taxon>
        <taxon>Laurasiatheria</taxon>
        <taxon>Carnivora</taxon>
        <taxon>Caniformia</taxon>
        <taxon>Pinnipedia</taxon>
        <taxon>Phocidae</taxon>
        <taxon>Monachinae</taxon>
        <taxon>Lobodontini</taxon>
        <taxon>Leptonychotes</taxon>
    </lineage>
</organism>
<dbReference type="InterPro" id="IPR045802">
    <property type="entry name" value="GRV2/DNAJC13_N"/>
</dbReference>
<dbReference type="Pfam" id="PF19432">
    <property type="entry name" value="RME-8_N"/>
    <property type="match status" value="1"/>
</dbReference>
<evidence type="ECO:0000313" key="4">
    <source>
        <dbReference type="RefSeq" id="XP_030887716.1"/>
    </source>
</evidence>
<dbReference type="PANTHER" id="PTHR36983">
    <property type="entry name" value="DNAJ HOMOLOG SUBFAMILY C MEMBER 13"/>
    <property type="match status" value="1"/>
</dbReference>
<feature type="domain" description="DnaJ homologue subfamily C GRV2/DNAJC13 N-terminal" evidence="1">
    <location>
        <begin position="12"/>
        <end position="311"/>
    </location>
</feature>
<dbReference type="RefSeq" id="XP_030887716.1">
    <property type="nucleotide sequence ID" value="XM_031031856.1"/>
</dbReference>
<evidence type="ECO:0000313" key="2">
    <source>
        <dbReference type="Proteomes" id="UP000245341"/>
    </source>
</evidence>
<dbReference type="KEGG" id="lww:115942194"/>
<dbReference type="InterPro" id="IPR044978">
    <property type="entry name" value="GRV2/DNAJC13"/>
</dbReference>
<evidence type="ECO:0000313" key="3">
    <source>
        <dbReference type="RefSeq" id="XP_030887715.1"/>
    </source>
</evidence>
<dbReference type="Proteomes" id="UP000245341">
    <property type="component" value="Unplaced"/>
</dbReference>
<dbReference type="RefSeq" id="XP_030887715.1">
    <property type="nucleotide sequence ID" value="XM_031031855.1"/>
</dbReference>
<dbReference type="PANTHER" id="PTHR36983:SF2">
    <property type="entry name" value="DNAJ HOMOLOG SUBFAMILY C MEMBER 13"/>
    <property type="match status" value="1"/>
</dbReference>
<dbReference type="OrthoDB" id="69656at2759"/>
<accession>A0A7F8R3F1</accession>
<name>A0A7F8R3F1_LEPWE</name>
<keyword evidence="2" id="KW-1185">Reference proteome</keyword>
<dbReference type="GO" id="GO:0010008">
    <property type="term" value="C:endosome membrane"/>
    <property type="evidence" value="ECO:0007669"/>
    <property type="project" value="TreeGrafter"/>
</dbReference>
<dbReference type="GeneID" id="115942194"/>
<dbReference type="GO" id="GO:0007032">
    <property type="term" value="P:endosome organization"/>
    <property type="evidence" value="ECO:0007669"/>
    <property type="project" value="InterPro"/>
</dbReference>
<proteinExistence type="predicted"/>
<dbReference type="AlphaFoldDB" id="A0A7F8R3F1"/>